<reference evidence="1" key="2">
    <citation type="submission" date="2020-11" db="EMBL/GenBank/DDBJ databases">
        <authorList>
            <person name="McCartney M.A."/>
            <person name="Auch B."/>
            <person name="Kono T."/>
            <person name="Mallez S."/>
            <person name="Becker A."/>
            <person name="Gohl D.M."/>
            <person name="Silverstein K.A.T."/>
            <person name="Koren S."/>
            <person name="Bechman K.B."/>
            <person name="Herman A."/>
            <person name="Abrahante J.E."/>
            <person name="Garbe J."/>
        </authorList>
    </citation>
    <scope>NUCLEOTIDE SEQUENCE</scope>
    <source>
        <strain evidence="1">Duluth1</strain>
        <tissue evidence="1">Whole animal</tissue>
    </source>
</reference>
<dbReference type="AlphaFoldDB" id="A0A9D4HA33"/>
<organism evidence="1 2">
    <name type="scientific">Dreissena polymorpha</name>
    <name type="common">Zebra mussel</name>
    <name type="synonym">Mytilus polymorpha</name>
    <dbReference type="NCBI Taxonomy" id="45954"/>
    <lineage>
        <taxon>Eukaryota</taxon>
        <taxon>Metazoa</taxon>
        <taxon>Spiralia</taxon>
        <taxon>Lophotrochozoa</taxon>
        <taxon>Mollusca</taxon>
        <taxon>Bivalvia</taxon>
        <taxon>Autobranchia</taxon>
        <taxon>Heteroconchia</taxon>
        <taxon>Euheterodonta</taxon>
        <taxon>Imparidentia</taxon>
        <taxon>Neoheterodontei</taxon>
        <taxon>Myida</taxon>
        <taxon>Dreissenoidea</taxon>
        <taxon>Dreissenidae</taxon>
        <taxon>Dreissena</taxon>
    </lineage>
</organism>
<accession>A0A9D4HA33</accession>
<evidence type="ECO:0000313" key="1">
    <source>
        <dbReference type="EMBL" id="KAH3830218.1"/>
    </source>
</evidence>
<evidence type="ECO:0000313" key="2">
    <source>
        <dbReference type="Proteomes" id="UP000828390"/>
    </source>
</evidence>
<name>A0A9D4HA33_DREPO</name>
<keyword evidence="2" id="KW-1185">Reference proteome</keyword>
<gene>
    <name evidence="1" type="ORF">DPMN_103459</name>
</gene>
<proteinExistence type="predicted"/>
<reference evidence="1" key="1">
    <citation type="journal article" date="2019" name="bioRxiv">
        <title>The Genome of the Zebra Mussel, Dreissena polymorpha: A Resource for Invasive Species Research.</title>
        <authorList>
            <person name="McCartney M.A."/>
            <person name="Auch B."/>
            <person name="Kono T."/>
            <person name="Mallez S."/>
            <person name="Zhang Y."/>
            <person name="Obille A."/>
            <person name="Becker A."/>
            <person name="Abrahante J.E."/>
            <person name="Garbe J."/>
            <person name="Badalamenti J.P."/>
            <person name="Herman A."/>
            <person name="Mangelson H."/>
            <person name="Liachko I."/>
            <person name="Sullivan S."/>
            <person name="Sone E.D."/>
            <person name="Koren S."/>
            <person name="Silverstein K.A.T."/>
            <person name="Beckman K.B."/>
            <person name="Gohl D.M."/>
        </authorList>
    </citation>
    <scope>NUCLEOTIDE SEQUENCE</scope>
    <source>
        <strain evidence="1">Duluth1</strain>
        <tissue evidence="1">Whole animal</tissue>
    </source>
</reference>
<protein>
    <submittedName>
        <fullName evidence="1">Uncharacterized protein</fullName>
    </submittedName>
</protein>
<sequence length="93" mass="10992">MRVYFEMFEVLPRMRLHYVRTRGVAQNLPNELLVFDSRKLNNSFNIKSFLLFKGICIISVVLSCGGKPEYRRKPHLFSMVTTNQTRMLPRKVI</sequence>
<comment type="caution">
    <text evidence="1">The sequence shown here is derived from an EMBL/GenBank/DDBJ whole genome shotgun (WGS) entry which is preliminary data.</text>
</comment>
<dbReference type="Proteomes" id="UP000828390">
    <property type="component" value="Unassembled WGS sequence"/>
</dbReference>
<dbReference type="EMBL" id="JAIWYP010000004">
    <property type="protein sequence ID" value="KAH3830218.1"/>
    <property type="molecule type" value="Genomic_DNA"/>
</dbReference>